<feature type="compositionally biased region" description="Low complexity" evidence="3">
    <location>
        <begin position="154"/>
        <end position="179"/>
    </location>
</feature>
<dbReference type="CTD" id="177326"/>
<name>V6CM12_CAEEL</name>
<keyword evidence="1" id="KW-1015">Disulfide bond</keyword>
<evidence type="ECO:0000313" key="7">
    <source>
        <dbReference type="Proteomes" id="UP000001940"/>
    </source>
</evidence>
<dbReference type="SMR" id="V6CM12"/>
<dbReference type="RefSeq" id="NP_001293837.1">
    <property type="nucleotide sequence ID" value="NM_001306908.4"/>
</dbReference>
<feature type="domain" description="Saposin B-type" evidence="5">
    <location>
        <begin position="44"/>
        <end position="127"/>
    </location>
</feature>
<dbReference type="AlphaFoldDB" id="V6CM12"/>
<accession>V6CM12</accession>
<dbReference type="Gene3D" id="1.10.225.10">
    <property type="entry name" value="Saposin-like"/>
    <property type="match status" value="2"/>
</dbReference>
<dbReference type="STRING" id="6239.ZK616.9b.1"/>
<dbReference type="KEGG" id="cel:CELE_ZK616.9"/>
<reference evidence="6 7" key="1">
    <citation type="journal article" date="1998" name="Science">
        <title>Genome sequence of the nematode C. elegans: a platform for investigating biology.</title>
        <authorList>
            <consortium name="The C. elegans sequencing consortium"/>
            <person name="Sulson J.E."/>
            <person name="Waterston R."/>
        </authorList>
    </citation>
    <scope>NUCLEOTIDE SEQUENCE [LARGE SCALE GENOMIC DNA]</scope>
    <source>
        <strain evidence="6 7">Bristol N2</strain>
    </source>
</reference>
<feature type="signal peptide" evidence="4">
    <location>
        <begin position="1"/>
        <end position="21"/>
    </location>
</feature>
<dbReference type="Bgee" id="WBGene00004992">
    <property type="expression patterns" value="Expressed in pharyngeal muscle cell (C elegans) and 3 other cell types or tissues"/>
</dbReference>
<evidence type="ECO:0000313" key="6">
    <source>
        <dbReference type="EMBL" id="CDK13605.1"/>
    </source>
</evidence>
<evidence type="ECO:0000256" key="3">
    <source>
        <dbReference type="SAM" id="MobiDB-lite"/>
    </source>
</evidence>
<dbReference type="WormBase" id="ZK616.9b">
    <property type="protein sequence ID" value="CE49425"/>
    <property type="gene ID" value="WBGene00004992"/>
    <property type="gene designation" value="spp-7"/>
</dbReference>
<dbReference type="GeneID" id="177326"/>
<organism evidence="6 7">
    <name type="scientific">Caenorhabditis elegans</name>
    <dbReference type="NCBI Taxonomy" id="6239"/>
    <lineage>
        <taxon>Eukaryota</taxon>
        <taxon>Metazoa</taxon>
        <taxon>Ecdysozoa</taxon>
        <taxon>Nematoda</taxon>
        <taxon>Chromadorea</taxon>
        <taxon>Rhabditida</taxon>
        <taxon>Rhabditina</taxon>
        <taxon>Rhabditomorpha</taxon>
        <taxon>Rhabditoidea</taxon>
        <taxon>Rhabditidae</taxon>
        <taxon>Peloderinae</taxon>
        <taxon>Caenorhabditis</taxon>
    </lineage>
</organism>
<dbReference type="FunCoup" id="V6CM12">
    <property type="interactions" value="387"/>
</dbReference>
<dbReference type="InterPro" id="IPR008138">
    <property type="entry name" value="SapB_2"/>
</dbReference>
<dbReference type="OrthoDB" id="5803636at2759"/>
<dbReference type="SUPFAM" id="SSF47862">
    <property type="entry name" value="Saposin"/>
    <property type="match status" value="2"/>
</dbReference>
<dbReference type="ExpressionAtlas" id="V6CM12">
    <property type="expression patterns" value="baseline and differential"/>
</dbReference>
<dbReference type="AGR" id="WB:WBGene00004992"/>
<evidence type="ECO:0000259" key="5">
    <source>
        <dbReference type="PROSITE" id="PS50015"/>
    </source>
</evidence>
<dbReference type="Proteomes" id="UP000001940">
    <property type="component" value="Chromosome IV"/>
</dbReference>
<sequence length="322" mass="36677">MRINLFFVFAVLGQQFQVTFTYFWNEEPVVRERASPSPNGNTPSNLGCFMCTQLLSVTKHRVGLSENQLRNQLYEKCRVLPSVFKENLQEQCFAFVETSLPEIYYSINYDISSKDVCVRMNFCDERNPFAIGGPLPSIEATTLYPEEEAEEIELPTTTTRRRTTTTTTTTTPPPTTTTTVRTTTALTRPNPSIEQVRREEHNDRIGHKNVLEIIIPPPLRSKYMSRNTIVESSREKVPEKEEIDEKRLTCAFCERMLENAKNYAVTSKTDITSFANTACASLAKGTTSDQCYQMADKKIAELAKFVDQQVVDALWCAELNRC</sequence>
<gene>
    <name evidence="6 8" type="primary">spp-7</name>
    <name evidence="6" type="ORF">CELE_ZK616.9</name>
    <name evidence="8" type="ORF">ZK616.9</name>
</gene>
<dbReference type="InParanoid" id="V6CM12"/>
<dbReference type="SMART" id="SM00741">
    <property type="entry name" value="SapB"/>
    <property type="match status" value="2"/>
</dbReference>
<dbReference type="Pfam" id="PF03489">
    <property type="entry name" value="SapB_2"/>
    <property type="match status" value="1"/>
</dbReference>
<feature type="region of interest" description="Disordered" evidence="3">
    <location>
        <begin position="150"/>
        <end position="179"/>
    </location>
</feature>
<evidence type="ECO:0000256" key="4">
    <source>
        <dbReference type="SAM" id="SignalP"/>
    </source>
</evidence>
<evidence type="ECO:0000313" key="8">
    <source>
        <dbReference type="WormBase" id="ZK616.9b"/>
    </source>
</evidence>
<keyword evidence="2" id="KW-0325">Glycoprotein</keyword>
<dbReference type="InterPro" id="IPR051428">
    <property type="entry name" value="Sphingo_Act-Surfact_Prot"/>
</dbReference>
<dbReference type="PANTHER" id="PTHR11480:SF91">
    <property type="entry name" value="SAPOSIN B-TYPE DOMAIN-CONTAINING PROTEIN"/>
    <property type="match status" value="1"/>
</dbReference>
<evidence type="ECO:0000256" key="2">
    <source>
        <dbReference type="ARBA" id="ARBA00023180"/>
    </source>
</evidence>
<dbReference type="EMBL" id="BX284604">
    <property type="protein sequence ID" value="CDK13605.1"/>
    <property type="molecule type" value="Genomic_DNA"/>
</dbReference>
<dbReference type="PANTHER" id="PTHR11480">
    <property type="entry name" value="SAPOSIN-RELATED"/>
    <property type="match status" value="1"/>
</dbReference>
<dbReference type="PROSITE" id="PS50015">
    <property type="entry name" value="SAP_B"/>
    <property type="match status" value="2"/>
</dbReference>
<dbReference type="InterPro" id="IPR011001">
    <property type="entry name" value="Saposin-like"/>
</dbReference>
<dbReference type="InterPro" id="IPR008139">
    <property type="entry name" value="SaposinB_dom"/>
</dbReference>
<keyword evidence="7" id="KW-1185">Reference proteome</keyword>
<proteinExistence type="predicted"/>
<protein>
    <submittedName>
        <fullName evidence="6">Saposin B-type domain-containing protein</fullName>
    </submittedName>
</protein>
<feature type="chain" id="PRO_5004746087" evidence="4">
    <location>
        <begin position="22"/>
        <end position="322"/>
    </location>
</feature>
<evidence type="ECO:0000256" key="1">
    <source>
        <dbReference type="ARBA" id="ARBA00023157"/>
    </source>
</evidence>
<feature type="domain" description="Saposin B-type" evidence="5">
    <location>
        <begin position="246"/>
        <end position="322"/>
    </location>
</feature>
<keyword evidence="4" id="KW-0732">Signal</keyword>
<dbReference type="OMA" id="TKDICVR"/>
<dbReference type="HOGENOM" id="CLU_892084_0_0_1"/>